<keyword evidence="3" id="KW-0812">Transmembrane</keyword>
<keyword evidence="3" id="KW-1133">Transmembrane helix</keyword>
<sequence length="267" mass="29170">MARNSPLDPPAPRRLDPAAIMIGVGGVVLLVALWWLLNTPRSTSEAAVDPARVAQLEQRLSTLEGVRGELGTLTGRVNALSAVEGRVQALETRPTPAIPDIRPLEQQVTALGERAATNDRRLGVLEGRPVPDTAGFAQRTALDALAARLDQVAAAEQRQEAEIARRLQEAEQAGRQREQAAAQAVQQRLQEAAQTDQQREQAALQGIQQRLQALEASLTQKLAAVEQAQAAVRTRCGPRAMPRRRSRRARPGARRGWRARCRGSNRW</sequence>
<organism evidence="4 5">
    <name type="scientific">Paracraurococcus ruber</name>
    <dbReference type="NCBI Taxonomy" id="77675"/>
    <lineage>
        <taxon>Bacteria</taxon>
        <taxon>Pseudomonadati</taxon>
        <taxon>Pseudomonadota</taxon>
        <taxon>Alphaproteobacteria</taxon>
        <taxon>Acetobacterales</taxon>
        <taxon>Roseomonadaceae</taxon>
        <taxon>Paracraurococcus</taxon>
    </lineage>
</organism>
<reference evidence="4 5" key="1">
    <citation type="journal article" date="2020" name="Microorganisms">
        <title>Osmotic Adaptation and Compatible Solute Biosynthesis of Phototrophic Bacteria as Revealed from Genome Analyses.</title>
        <authorList>
            <person name="Imhoff J.F."/>
            <person name="Rahn T."/>
            <person name="Kunzel S."/>
            <person name="Keller A."/>
            <person name="Neulinger S.C."/>
        </authorList>
    </citation>
    <scope>NUCLEOTIDE SEQUENCE [LARGE SCALE GENOMIC DNA]</scope>
    <source>
        <strain evidence="4 5">DSM 15382</strain>
    </source>
</reference>
<feature type="transmembrane region" description="Helical" evidence="3">
    <location>
        <begin position="18"/>
        <end position="37"/>
    </location>
</feature>
<feature type="compositionally biased region" description="Basic residues" evidence="2">
    <location>
        <begin position="241"/>
        <end position="267"/>
    </location>
</feature>
<name>A0ABS1D5F9_9PROT</name>
<evidence type="ECO:0000256" key="3">
    <source>
        <dbReference type="SAM" id="Phobius"/>
    </source>
</evidence>
<accession>A0ABS1D5F9</accession>
<keyword evidence="1" id="KW-0175">Coiled coil</keyword>
<evidence type="ECO:0000256" key="2">
    <source>
        <dbReference type="SAM" id="MobiDB-lite"/>
    </source>
</evidence>
<keyword evidence="3" id="KW-0472">Membrane</keyword>
<evidence type="ECO:0000313" key="5">
    <source>
        <dbReference type="Proteomes" id="UP000697995"/>
    </source>
</evidence>
<evidence type="ECO:0000313" key="4">
    <source>
        <dbReference type="EMBL" id="MBK1661114.1"/>
    </source>
</evidence>
<evidence type="ECO:0008006" key="6">
    <source>
        <dbReference type="Google" id="ProtNLM"/>
    </source>
</evidence>
<dbReference type="Gene3D" id="1.20.5.340">
    <property type="match status" value="1"/>
</dbReference>
<feature type="region of interest" description="Disordered" evidence="2">
    <location>
        <begin position="237"/>
        <end position="267"/>
    </location>
</feature>
<feature type="coiled-coil region" evidence="1">
    <location>
        <begin position="142"/>
        <end position="231"/>
    </location>
</feature>
<evidence type="ECO:0000256" key="1">
    <source>
        <dbReference type="SAM" id="Coils"/>
    </source>
</evidence>
<dbReference type="Proteomes" id="UP000697995">
    <property type="component" value="Unassembled WGS sequence"/>
</dbReference>
<dbReference type="EMBL" id="NRSG01000253">
    <property type="protein sequence ID" value="MBK1661114.1"/>
    <property type="molecule type" value="Genomic_DNA"/>
</dbReference>
<proteinExistence type="predicted"/>
<gene>
    <name evidence="4" type="ORF">CKO45_23135</name>
</gene>
<keyword evidence="5" id="KW-1185">Reference proteome</keyword>
<protein>
    <recommendedName>
        <fullName evidence="6">Chromosome partition protein Smc</fullName>
    </recommendedName>
</protein>
<comment type="caution">
    <text evidence="4">The sequence shown here is derived from an EMBL/GenBank/DDBJ whole genome shotgun (WGS) entry which is preliminary data.</text>
</comment>